<gene>
    <name evidence="1" type="ORF">J421_0002</name>
    <name evidence="2" type="ORF">J421_0025</name>
    <name evidence="3" type="ORF">J421_0047</name>
</gene>
<dbReference type="EMBL" id="CP007128">
    <property type="protein sequence ID" value="AHG87584.1"/>
    <property type="molecule type" value="Genomic_DNA"/>
</dbReference>
<evidence type="ECO:0000313" key="2">
    <source>
        <dbReference type="EMBL" id="AHG87563.1"/>
    </source>
</evidence>
<dbReference type="Proteomes" id="UP000019151">
    <property type="component" value="Extrachromosomal Element ECE"/>
</dbReference>
<dbReference type="Proteomes" id="UP000019151">
    <property type="component" value="Chromosome"/>
</dbReference>
<name>W0RB51_9BACT</name>
<dbReference type="AlphaFoldDB" id="W0RB51"/>
<evidence type="ECO:0000313" key="3">
    <source>
        <dbReference type="EMBL" id="AHG87584.1"/>
    </source>
</evidence>
<dbReference type="EMBL" id="CP007127">
    <property type="protein sequence ID" value="AHG87563.1"/>
    <property type="molecule type" value="Genomic_DNA"/>
</dbReference>
<dbReference type="KEGG" id="gba:J421_0047"/>
<accession>W0RB51</accession>
<dbReference type="STRING" id="861299.J421_0002"/>
<dbReference type="RefSeq" id="WP_148306063.1">
    <property type="nucleotide sequence ID" value="NZ_CP007127.1"/>
</dbReference>
<proteinExistence type="predicted"/>
<sequence>MTPALTVSRGAPTLAAAAGRERGGELLERGVYLAPYLRDGRPVLLAIDDAGELRAARTVPADWPLVRAIGALEAQLERIAPSRAPRRVELVVC</sequence>
<organism evidence="1 4">
    <name type="scientific">Gemmatirosa kalamazoonensis</name>
    <dbReference type="NCBI Taxonomy" id="861299"/>
    <lineage>
        <taxon>Bacteria</taxon>
        <taxon>Pseudomonadati</taxon>
        <taxon>Gemmatimonadota</taxon>
        <taxon>Gemmatimonadia</taxon>
        <taxon>Gemmatimonadales</taxon>
        <taxon>Gemmatimonadaceae</taxon>
        <taxon>Gemmatirosa</taxon>
    </lineage>
</organism>
<evidence type="ECO:0000313" key="1">
    <source>
        <dbReference type="EMBL" id="AHG87540.1"/>
    </source>
</evidence>
<reference evidence="1" key="1">
    <citation type="submission" date="2013-12" db="EMBL/GenBank/DDBJ databases">
        <authorList>
            <person name="DeBruyn J.M."/>
            <person name="Radosevich M."/>
            <person name="Wommack K.Eric."/>
            <person name="Polson S."/>
            <person name="Hauser L.J."/>
            <person name="Fawaz M.N."/>
            <person name="Korlach J."/>
            <person name="Tsai Y.-C."/>
        </authorList>
    </citation>
    <scope>NUCLEOTIDE SEQUENCE</scope>
    <source>
        <strain evidence="1">KBS708</strain>
    </source>
</reference>
<reference evidence="1 4" key="2">
    <citation type="journal article" date="2014" name="Genome Announc.">
        <title>Genome Sequence and Methylome of Soil Bacterium Gemmatirosa kalamazoonensis KBS708T, a Member of the Rarely Cultivated Gemmatimonadetes Phylum.</title>
        <authorList>
            <person name="Debruyn J.M."/>
            <person name="Radosevich M."/>
            <person name="Wommack K.E."/>
            <person name="Polson S.W."/>
            <person name="Hauser L.J."/>
            <person name="Fawaz M.N."/>
            <person name="Korlach J."/>
            <person name="Tsai Y.C."/>
        </authorList>
    </citation>
    <scope>NUCLEOTIDE SEQUENCE [LARGE SCALE GENOMIC DNA]</scope>
    <source>
        <strain evidence="1 4">KBS708</strain>
    </source>
</reference>
<keyword evidence="4" id="KW-1185">Reference proteome</keyword>
<protein>
    <submittedName>
        <fullName evidence="1">Uncharacterized protein</fullName>
    </submittedName>
</protein>
<dbReference type="HOGENOM" id="CLU_2395494_0_0_0"/>
<dbReference type="InParanoid" id="W0RB51"/>
<evidence type="ECO:0000313" key="4">
    <source>
        <dbReference type="Proteomes" id="UP000019151"/>
    </source>
</evidence>
<dbReference type="EMBL" id="CP007127">
    <property type="protein sequence ID" value="AHG87540.1"/>
    <property type="molecule type" value="Genomic_DNA"/>
</dbReference>